<evidence type="ECO:0000313" key="2">
    <source>
        <dbReference type="Proteomes" id="UP000414364"/>
    </source>
</evidence>
<dbReference type="EMBL" id="VDFP01000279">
    <property type="protein sequence ID" value="MQS77457.1"/>
    <property type="molecule type" value="Genomic_DNA"/>
</dbReference>
<dbReference type="PANTHER" id="PTHR43434:SF20">
    <property type="entry name" value="5'-NUCLEOTIDASE"/>
    <property type="match status" value="1"/>
</dbReference>
<organism evidence="1 2">
    <name type="scientific">Companilactobacillus halodurans</name>
    <dbReference type="NCBI Taxonomy" id="2584183"/>
    <lineage>
        <taxon>Bacteria</taxon>
        <taxon>Bacillati</taxon>
        <taxon>Bacillota</taxon>
        <taxon>Bacilli</taxon>
        <taxon>Lactobacillales</taxon>
        <taxon>Lactobacillaceae</taxon>
        <taxon>Companilactobacillus</taxon>
    </lineage>
</organism>
<name>A0A5P0ZTA2_9LACO</name>
<proteinExistence type="predicted"/>
<dbReference type="InterPro" id="IPR050155">
    <property type="entry name" value="HAD-like_hydrolase_sf"/>
</dbReference>
<gene>
    <name evidence="1" type="ORF">FHL06_14180</name>
</gene>
<dbReference type="GO" id="GO:0005829">
    <property type="term" value="C:cytosol"/>
    <property type="evidence" value="ECO:0007669"/>
    <property type="project" value="TreeGrafter"/>
</dbReference>
<comment type="caution">
    <text evidence="1">The sequence shown here is derived from an EMBL/GenBank/DDBJ whole genome shotgun (WGS) entry which is preliminary data.</text>
</comment>
<dbReference type="SUPFAM" id="SSF56784">
    <property type="entry name" value="HAD-like"/>
    <property type="match status" value="1"/>
</dbReference>
<dbReference type="GO" id="GO:0016787">
    <property type="term" value="F:hydrolase activity"/>
    <property type="evidence" value="ECO:0007669"/>
    <property type="project" value="UniProtKB-KW"/>
</dbReference>
<keyword evidence="1" id="KW-0378">Hydrolase</keyword>
<accession>A0A5P0ZTA2</accession>
<dbReference type="Proteomes" id="UP000414364">
    <property type="component" value="Unassembled WGS sequence"/>
</dbReference>
<evidence type="ECO:0000313" key="1">
    <source>
        <dbReference type="EMBL" id="MQS77457.1"/>
    </source>
</evidence>
<reference evidence="1 2" key="1">
    <citation type="journal article" date="2019" name="Syst. Appl. Microbiol.">
        <title>Polyphasic characterization of two novel Lactobacillus spp. isolated from blown salami packages: Description of Lactobacillus halodurans sp. nov. and Lactobacillus salsicarnum sp. nov.</title>
        <authorList>
            <person name="Schuster J.A."/>
            <person name="Klingl A."/>
            <person name="Vogel R.F."/>
            <person name="Ehrmann M.A."/>
        </authorList>
    </citation>
    <scope>NUCLEOTIDE SEQUENCE [LARGE SCALE GENOMIC DNA]</scope>
    <source>
        <strain evidence="1 2">TMW 1.2172</strain>
    </source>
</reference>
<dbReference type="InterPro" id="IPR023214">
    <property type="entry name" value="HAD_sf"/>
</dbReference>
<dbReference type="Gene3D" id="3.40.50.1000">
    <property type="entry name" value="HAD superfamily/HAD-like"/>
    <property type="match status" value="1"/>
</dbReference>
<dbReference type="RefSeq" id="WP_153387300.1">
    <property type="nucleotide sequence ID" value="NZ_VDFP01000279.1"/>
</dbReference>
<feature type="non-terminal residue" evidence="1">
    <location>
        <position position="1"/>
    </location>
</feature>
<dbReference type="PANTHER" id="PTHR43434">
    <property type="entry name" value="PHOSPHOGLYCOLATE PHOSPHATASE"/>
    <property type="match status" value="1"/>
</dbReference>
<dbReference type="GO" id="GO:0004713">
    <property type="term" value="F:protein tyrosine kinase activity"/>
    <property type="evidence" value="ECO:0007669"/>
    <property type="project" value="TreeGrafter"/>
</dbReference>
<dbReference type="InterPro" id="IPR036412">
    <property type="entry name" value="HAD-like_sf"/>
</dbReference>
<dbReference type="AlphaFoldDB" id="A0A5P0ZTA2"/>
<dbReference type="Pfam" id="PF13242">
    <property type="entry name" value="Hydrolase_like"/>
    <property type="match status" value="1"/>
</dbReference>
<sequence>YGASDDETTRNTKKAILAYGMKDAQASSANSLMIGDRMTDMEGGVQNGVHTLGVTYGFGDHQELADSGADYIVDSVTSISDGVKYFE</sequence>
<protein>
    <submittedName>
        <fullName evidence="1">HAD family hydrolase</fullName>
    </submittedName>
</protein>